<dbReference type="PROSITE" id="PS00086">
    <property type="entry name" value="CYTOCHROME_P450"/>
    <property type="match status" value="1"/>
</dbReference>
<dbReference type="InterPro" id="IPR017972">
    <property type="entry name" value="Cyt_P450_CS"/>
</dbReference>
<dbReference type="Proteomes" id="UP000054988">
    <property type="component" value="Unassembled WGS sequence"/>
</dbReference>
<protein>
    <recommendedName>
        <fullName evidence="9">Cytochrome p450</fullName>
    </recommendedName>
</protein>
<gene>
    <name evidence="7" type="ORF">WG66_17115</name>
</gene>
<evidence type="ECO:0000256" key="6">
    <source>
        <dbReference type="RuleBase" id="RU000461"/>
    </source>
</evidence>
<evidence type="ECO:0000313" key="8">
    <source>
        <dbReference type="Proteomes" id="UP000054988"/>
    </source>
</evidence>
<dbReference type="InterPro" id="IPR002401">
    <property type="entry name" value="Cyt_P450_E_grp-I"/>
</dbReference>
<evidence type="ECO:0008006" key="9">
    <source>
        <dbReference type="Google" id="ProtNLM"/>
    </source>
</evidence>
<dbReference type="AlphaFoldDB" id="A0A0W0F211"/>
<dbReference type="Pfam" id="PF00067">
    <property type="entry name" value="p450"/>
    <property type="match status" value="1"/>
</dbReference>
<organism evidence="7 8">
    <name type="scientific">Moniliophthora roreri</name>
    <name type="common">Frosty pod rot fungus</name>
    <name type="synonym">Monilia roreri</name>
    <dbReference type="NCBI Taxonomy" id="221103"/>
    <lineage>
        <taxon>Eukaryota</taxon>
        <taxon>Fungi</taxon>
        <taxon>Dikarya</taxon>
        <taxon>Basidiomycota</taxon>
        <taxon>Agaricomycotina</taxon>
        <taxon>Agaricomycetes</taxon>
        <taxon>Agaricomycetidae</taxon>
        <taxon>Agaricales</taxon>
        <taxon>Marasmiineae</taxon>
        <taxon>Marasmiaceae</taxon>
        <taxon>Moniliophthora</taxon>
    </lineage>
</organism>
<name>A0A0W0F211_MONRR</name>
<keyword evidence="3 6" id="KW-0560">Oxidoreductase</keyword>
<dbReference type="InterPro" id="IPR001128">
    <property type="entry name" value="Cyt_P450"/>
</dbReference>
<dbReference type="eggNOG" id="KOG0157">
    <property type="taxonomic scope" value="Eukaryota"/>
</dbReference>
<dbReference type="PRINTS" id="PR00385">
    <property type="entry name" value="P450"/>
</dbReference>
<reference evidence="7 8" key="1">
    <citation type="submission" date="2015-12" db="EMBL/GenBank/DDBJ databases">
        <title>Draft genome sequence of Moniliophthora roreri, the causal agent of frosty pod rot of cacao.</title>
        <authorList>
            <person name="Aime M.C."/>
            <person name="Diaz-Valderrama J.R."/>
            <person name="Kijpornyongpan T."/>
            <person name="Phillips-Mora W."/>
        </authorList>
    </citation>
    <scope>NUCLEOTIDE SEQUENCE [LARGE SCALE GENOMIC DNA]</scope>
    <source>
        <strain evidence="7 8">MCA 2952</strain>
    </source>
</reference>
<dbReference type="PRINTS" id="PR00463">
    <property type="entry name" value="EP450I"/>
</dbReference>
<keyword evidence="2 5" id="KW-0479">Metal-binding</keyword>
<comment type="cofactor">
    <cofactor evidence="5">
        <name>heme</name>
        <dbReference type="ChEBI" id="CHEBI:30413"/>
    </cofactor>
</comment>
<dbReference type="EMBL" id="LATX01002388">
    <property type="protein sequence ID" value="KTB30357.1"/>
    <property type="molecule type" value="Genomic_DNA"/>
</dbReference>
<accession>A0A0W0F211</accession>
<dbReference type="GO" id="GO:0005506">
    <property type="term" value="F:iron ion binding"/>
    <property type="evidence" value="ECO:0007669"/>
    <property type="project" value="InterPro"/>
</dbReference>
<dbReference type="GO" id="GO:0004497">
    <property type="term" value="F:monooxygenase activity"/>
    <property type="evidence" value="ECO:0007669"/>
    <property type="project" value="UniProtKB-KW"/>
</dbReference>
<dbReference type="GO" id="GO:0016705">
    <property type="term" value="F:oxidoreductase activity, acting on paired donors, with incorporation or reduction of molecular oxygen"/>
    <property type="evidence" value="ECO:0007669"/>
    <property type="project" value="InterPro"/>
</dbReference>
<evidence type="ECO:0000313" key="7">
    <source>
        <dbReference type="EMBL" id="KTB30357.1"/>
    </source>
</evidence>
<feature type="binding site" description="axial binding residue" evidence="5">
    <location>
        <position position="469"/>
    </location>
    <ligand>
        <name>heme</name>
        <dbReference type="ChEBI" id="CHEBI:30413"/>
    </ligand>
    <ligandPart>
        <name>Fe</name>
        <dbReference type="ChEBI" id="CHEBI:18248"/>
    </ligandPart>
</feature>
<keyword evidence="5 6" id="KW-0349">Heme</keyword>
<dbReference type="GO" id="GO:0006629">
    <property type="term" value="P:lipid metabolic process"/>
    <property type="evidence" value="ECO:0007669"/>
    <property type="project" value="UniProtKB-ARBA"/>
</dbReference>
<dbReference type="InterPro" id="IPR036396">
    <property type="entry name" value="Cyt_P450_sf"/>
</dbReference>
<keyword evidence="4 5" id="KW-0408">Iron</keyword>
<proteinExistence type="inferred from homology"/>
<evidence type="ECO:0000256" key="1">
    <source>
        <dbReference type="ARBA" id="ARBA00010617"/>
    </source>
</evidence>
<evidence type="ECO:0000256" key="3">
    <source>
        <dbReference type="ARBA" id="ARBA00023002"/>
    </source>
</evidence>
<dbReference type="Gene3D" id="1.10.630.10">
    <property type="entry name" value="Cytochrome P450"/>
    <property type="match status" value="1"/>
</dbReference>
<evidence type="ECO:0000256" key="4">
    <source>
        <dbReference type="ARBA" id="ARBA00023004"/>
    </source>
</evidence>
<dbReference type="GO" id="GO:0020037">
    <property type="term" value="F:heme binding"/>
    <property type="evidence" value="ECO:0007669"/>
    <property type="project" value="InterPro"/>
</dbReference>
<sequence length="532" mass="60437">MALSTLVAALLISCMLVILFVRSKSRSIGILRGPPRFSRLFGYELELLHQENVGDHEFQWVDEYGSAFRVPDVYGTDSLWLVDPRALQHILHTSGYNYTTPRDVDFDLRGFLGMGLVYAKGRITILLPLTPSSSCILQFSSVFQFYASKLVKRIEDQIFIKPSEPVDMAKLIPKLTLDVIGETGFSYHFGALDDETTELSEKLLHIFDDSKMPTKFQVLMKSLRRYLPPVISEMTRVLPTKEDIRFAEFHHTADRIAENLVKEKEKEQRIQNNTTGSDILDILYHSNNAEDPKKRITNEELISQLSTLVLAGHDTTAFSIAWFLYELSAHPQDQRKIMEEIKAARAQSRTGEFTISDYDSMTHLNASMKEVLRLHPIVNRFVREAGRDDVLPLQFPVTTRNGEVVDNIPVKKGQRIEIAIAPYNRFAAVWGKDAHDFRPSRFLDIDTKKQTALGLYNNLMSFSAGVKACIGWRFAIVEIQTVIVGLLERLEFSLPEGGLDMQRPPGLVMHPIVKGKEEEGPHLPLVVRPRVI</sequence>
<comment type="similarity">
    <text evidence="1 6">Belongs to the cytochrome P450 family.</text>
</comment>
<dbReference type="SUPFAM" id="SSF48264">
    <property type="entry name" value="Cytochrome P450"/>
    <property type="match status" value="1"/>
</dbReference>
<keyword evidence="6" id="KW-0503">Monooxygenase</keyword>
<dbReference type="PANTHER" id="PTHR24296">
    <property type="entry name" value="CYTOCHROME P450"/>
    <property type="match status" value="1"/>
</dbReference>
<evidence type="ECO:0000256" key="2">
    <source>
        <dbReference type="ARBA" id="ARBA00022723"/>
    </source>
</evidence>
<evidence type="ECO:0000256" key="5">
    <source>
        <dbReference type="PIRSR" id="PIRSR602401-1"/>
    </source>
</evidence>
<comment type="caution">
    <text evidence="7">The sequence shown here is derived from an EMBL/GenBank/DDBJ whole genome shotgun (WGS) entry which is preliminary data.</text>
</comment>